<dbReference type="EMBL" id="AMZH03017609">
    <property type="protein sequence ID" value="RRT42743.1"/>
    <property type="molecule type" value="Genomic_DNA"/>
</dbReference>
<reference evidence="2 3" key="1">
    <citation type="journal article" date="2014" name="Agronomy (Basel)">
        <title>A Draft Genome Sequence for Ensete ventricosum, the Drought-Tolerant Tree Against Hunger.</title>
        <authorList>
            <person name="Harrison J."/>
            <person name="Moore K.A."/>
            <person name="Paszkiewicz K."/>
            <person name="Jones T."/>
            <person name="Grant M."/>
            <person name="Ambacheew D."/>
            <person name="Muzemil S."/>
            <person name="Studholme D.J."/>
        </authorList>
    </citation>
    <scope>NUCLEOTIDE SEQUENCE [LARGE SCALE GENOMIC DNA]</scope>
</reference>
<comment type="caution">
    <text evidence="2">The sequence shown here is derived from an EMBL/GenBank/DDBJ whole genome shotgun (WGS) entry which is preliminary data.</text>
</comment>
<accession>A0A426XTD0</accession>
<dbReference type="Proteomes" id="UP000287651">
    <property type="component" value="Unassembled WGS sequence"/>
</dbReference>
<sequence length="111" mass="11322">MRELEILEPGDDLHEDEGVILGRGPVGGAGDEGEPIGGVELGDHALDGVVNGGHHVSVTFARTGTGSGSRARFRSGTLGVDRGIREVHRAAGAVAEGEEEDGGEAVARSLE</sequence>
<name>A0A426XTD0_ENSVE</name>
<evidence type="ECO:0000313" key="2">
    <source>
        <dbReference type="EMBL" id="RRT42743.1"/>
    </source>
</evidence>
<organism evidence="2 3">
    <name type="scientific">Ensete ventricosum</name>
    <name type="common">Abyssinian banana</name>
    <name type="synonym">Musa ensete</name>
    <dbReference type="NCBI Taxonomy" id="4639"/>
    <lineage>
        <taxon>Eukaryota</taxon>
        <taxon>Viridiplantae</taxon>
        <taxon>Streptophyta</taxon>
        <taxon>Embryophyta</taxon>
        <taxon>Tracheophyta</taxon>
        <taxon>Spermatophyta</taxon>
        <taxon>Magnoliopsida</taxon>
        <taxon>Liliopsida</taxon>
        <taxon>Zingiberales</taxon>
        <taxon>Musaceae</taxon>
        <taxon>Ensete</taxon>
    </lineage>
</organism>
<protein>
    <submittedName>
        <fullName evidence="2">Uncharacterized protein</fullName>
    </submittedName>
</protein>
<evidence type="ECO:0000256" key="1">
    <source>
        <dbReference type="SAM" id="MobiDB-lite"/>
    </source>
</evidence>
<proteinExistence type="predicted"/>
<evidence type="ECO:0000313" key="3">
    <source>
        <dbReference type="Proteomes" id="UP000287651"/>
    </source>
</evidence>
<dbReference type="AlphaFoldDB" id="A0A426XTD0"/>
<feature type="region of interest" description="Disordered" evidence="1">
    <location>
        <begin position="91"/>
        <end position="111"/>
    </location>
</feature>
<gene>
    <name evidence="2" type="ORF">B296_00056891</name>
</gene>